<dbReference type="Pfam" id="PF01190">
    <property type="entry name" value="Pollen_Ole_e_1"/>
    <property type="match status" value="1"/>
</dbReference>
<keyword evidence="2" id="KW-1185">Reference proteome</keyword>
<dbReference type="Proteomes" id="UP000504609">
    <property type="component" value="Unplaced"/>
</dbReference>
<dbReference type="Gene3D" id="2.60.40.10">
    <property type="entry name" value="Immunoglobulins"/>
    <property type="match status" value="1"/>
</dbReference>
<keyword evidence="1" id="KW-0732">Signal</keyword>
<name>A0A6J1FBV3_CUCMO</name>
<dbReference type="InterPro" id="IPR040404">
    <property type="entry name" value="Phylloplanin-like"/>
</dbReference>
<dbReference type="AlphaFoldDB" id="A0A6J1FBV3"/>
<accession>A0A6J1FBV3</accession>
<protein>
    <submittedName>
        <fullName evidence="3">Phylloplanin-like</fullName>
    </submittedName>
</protein>
<evidence type="ECO:0000313" key="3">
    <source>
        <dbReference type="RefSeq" id="XP_022937971.1"/>
    </source>
</evidence>
<dbReference type="PANTHER" id="PTHR34458">
    <property type="entry name" value="POLLEN OLE E 1 ALLERGEN AND EXTENSIN FAMILY PROTEIN-RELATED"/>
    <property type="match status" value="1"/>
</dbReference>
<dbReference type="GeneID" id="111444198"/>
<feature type="chain" id="PRO_5026654602" evidence="1">
    <location>
        <begin position="26"/>
        <end position="157"/>
    </location>
</feature>
<dbReference type="RefSeq" id="XP_022937971.1">
    <property type="nucleotide sequence ID" value="XM_023082203.1"/>
</dbReference>
<reference evidence="3" key="1">
    <citation type="submission" date="2025-08" db="UniProtKB">
        <authorList>
            <consortium name="RefSeq"/>
        </authorList>
    </citation>
    <scope>IDENTIFICATION</scope>
    <source>
        <tissue evidence="3">Young leaves</tissue>
    </source>
</reference>
<dbReference type="KEGG" id="cmos:111444198"/>
<organism evidence="2 3">
    <name type="scientific">Cucurbita moschata</name>
    <name type="common">Winter crookneck squash</name>
    <name type="synonym">Cucurbita pepo var. moschata</name>
    <dbReference type="NCBI Taxonomy" id="3662"/>
    <lineage>
        <taxon>Eukaryota</taxon>
        <taxon>Viridiplantae</taxon>
        <taxon>Streptophyta</taxon>
        <taxon>Embryophyta</taxon>
        <taxon>Tracheophyta</taxon>
        <taxon>Spermatophyta</taxon>
        <taxon>Magnoliopsida</taxon>
        <taxon>eudicotyledons</taxon>
        <taxon>Gunneridae</taxon>
        <taxon>Pentapetalae</taxon>
        <taxon>rosids</taxon>
        <taxon>fabids</taxon>
        <taxon>Cucurbitales</taxon>
        <taxon>Cucurbitaceae</taxon>
        <taxon>Cucurbiteae</taxon>
        <taxon>Cucurbita</taxon>
    </lineage>
</organism>
<sequence length="157" mass="15951">MGLKSVLFVFVMVAAMGAPLMVVEAQLGSIGSLLSLARIQGTVFCTANGNIGTNGTATPAFPNAAVQLQCGNGNVVSTATTNSAGVFSILLDPLQLLLSSVTSNCSVVVNTPLSSCNATLPSVGNLVSALNLVGMTFQGLLRITNIIPTGFMFQPST</sequence>
<dbReference type="PANTHER" id="PTHR34458:SF5">
    <property type="entry name" value="POLLEN OLE E 1 ALLERGEN AND EXTENSIN FAMILY PROTEIN"/>
    <property type="match status" value="1"/>
</dbReference>
<dbReference type="InterPro" id="IPR013783">
    <property type="entry name" value="Ig-like_fold"/>
</dbReference>
<feature type="signal peptide" evidence="1">
    <location>
        <begin position="1"/>
        <end position="25"/>
    </location>
</feature>
<evidence type="ECO:0000256" key="1">
    <source>
        <dbReference type="SAM" id="SignalP"/>
    </source>
</evidence>
<gene>
    <name evidence="3" type="primary">LOC111444198</name>
</gene>
<proteinExistence type="predicted"/>
<evidence type="ECO:0000313" key="2">
    <source>
        <dbReference type="Proteomes" id="UP000504609"/>
    </source>
</evidence>